<dbReference type="InterPro" id="IPR038468">
    <property type="entry name" value="MmpS_C"/>
</dbReference>
<dbReference type="EMBL" id="JAAXLA010000120">
    <property type="protein sequence ID" value="NMI02088.1"/>
    <property type="molecule type" value="Genomic_DNA"/>
</dbReference>
<evidence type="ECO:0000259" key="2">
    <source>
        <dbReference type="Pfam" id="PF13828"/>
    </source>
</evidence>
<keyword evidence="1" id="KW-0472">Membrane</keyword>
<dbReference type="InterPro" id="IPR025241">
    <property type="entry name" value="DUF4190"/>
</dbReference>
<organism evidence="3 4">
    <name type="scientific">Pseudonocardia acidicola</name>
    <dbReference type="NCBI Taxonomy" id="2724939"/>
    <lineage>
        <taxon>Bacteria</taxon>
        <taxon>Bacillati</taxon>
        <taxon>Actinomycetota</taxon>
        <taxon>Actinomycetes</taxon>
        <taxon>Pseudonocardiales</taxon>
        <taxon>Pseudonocardiaceae</taxon>
        <taxon>Pseudonocardia</taxon>
    </lineage>
</organism>
<keyword evidence="4" id="KW-1185">Reference proteome</keyword>
<name>A0ABX1SNB6_9PSEU</name>
<comment type="caution">
    <text evidence="3">The sequence shown here is derived from an EMBL/GenBank/DDBJ whole genome shotgun (WGS) entry which is preliminary data.</text>
</comment>
<accession>A0ABX1SNB6</accession>
<keyword evidence="1" id="KW-0812">Transmembrane</keyword>
<sequence>MGTTALVLGILAIVLAFIPILGFVSYPLAILGIIFGLVGLRRVSKRLATNRGVALAGLIASVIGFVLVIVSTVLYVGAINAGVQGADQALNGVHNVTYKVSTTDGGKVTVSYTQGNIGSGGLIQVPSPWSLDTTVTGASAVLTATGGGNIQDINHAQGLTCEIIDKDTGKTLVTNTVPPSANATVTCSTINFGK</sequence>
<keyword evidence="1" id="KW-1133">Transmembrane helix</keyword>
<dbReference type="RefSeq" id="WP_169385592.1">
    <property type="nucleotide sequence ID" value="NZ_JAAXLA010000120.1"/>
</dbReference>
<reference evidence="3 4" key="1">
    <citation type="submission" date="2020-04" db="EMBL/GenBank/DDBJ databases">
        <authorList>
            <person name="Klaysubun C."/>
            <person name="Duangmal K."/>
            <person name="Lipun K."/>
        </authorList>
    </citation>
    <scope>NUCLEOTIDE SEQUENCE [LARGE SCALE GENOMIC DNA]</scope>
    <source>
        <strain evidence="3 4">K10HN5</strain>
    </source>
</reference>
<evidence type="ECO:0000313" key="3">
    <source>
        <dbReference type="EMBL" id="NMI02088.1"/>
    </source>
</evidence>
<protein>
    <submittedName>
        <fullName evidence="3">DUF4190 domain-containing protein</fullName>
    </submittedName>
</protein>
<evidence type="ECO:0000256" key="1">
    <source>
        <dbReference type="SAM" id="Phobius"/>
    </source>
</evidence>
<feature type="transmembrane region" description="Helical" evidence="1">
    <location>
        <begin position="52"/>
        <end position="78"/>
    </location>
</feature>
<dbReference type="Gene3D" id="2.60.40.2880">
    <property type="entry name" value="MmpS1-5, C-terminal soluble domain"/>
    <property type="match status" value="1"/>
</dbReference>
<feature type="domain" description="DUF4190" evidence="2">
    <location>
        <begin position="2"/>
        <end position="70"/>
    </location>
</feature>
<dbReference type="Proteomes" id="UP000820669">
    <property type="component" value="Unassembled WGS sequence"/>
</dbReference>
<gene>
    <name evidence="3" type="ORF">HF526_33065</name>
</gene>
<proteinExistence type="predicted"/>
<evidence type="ECO:0000313" key="4">
    <source>
        <dbReference type="Proteomes" id="UP000820669"/>
    </source>
</evidence>
<dbReference type="Pfam" id="PF13828">
    <property type="entry name" value="DUF4190"/>
    <property type="match status" value="1"/>
</dbReference>
<feature type="transmembrane region" description="Helical" evidence="1">
    <location>
        <begin position="12"/>
        <end position="40"/>
    </location>
</feature>